<proteinExistence type="predicted"/>
<gene>
    <name evidence="4" type="ORF">GALL_71050</name>
</gene>
<dbReference type="InterPro" id="IPR008900">
    <property type="entry name" value="Zot_N"/>
</dbReference>
<evidence type="ECO:0000256" key="1">
    <source>
        <dbReference type="SAM" id="MobiDB-lite"/>
    </source>
</evidence>
<evidence type="ECO:0000256" key="2">
    <source>
        <dbReference type="SAM" id="Phobius"/>
    </source>
</evidence>
<dbReference type="Gene3D" id="3.40.50.300">
    <property type="entry name" value="P-loop containing nucleotide triphosphate hydrolases"/>
    <property type="match status" value="1"/>
</dbReference>
<feature type="domain" description="Zona occludens toxin N-terminal" evidence="3">
    <location>
        <begin position="1"/>
        <end position="193"/>
    </location>
</feature>
<evidence type="ECO:0000313" key="4">
    <source>
        <dbReference type="EMBL" id="OIR10937.1"/>
    </source>
</evidence>
<dbReference type="Pfam" id="PF05707">
    <property type="entry name" value="Zot"/>
    <property type="match status" value="1"/>
</dbReference>
<protein>
    <submittedName>
        <fullName evidence="4">Zonular occludens toxin (Zot)</fullName>
    </submittedName>
</protein>
<accession>A0A1J5SR16</accession>
<feature type="compositionally biased region" description="Polar residues" evidence="1">
    <location>
        <begin position="276"/>
        <end position="287"/>
    </location>
</feature>
<feature type="region of interest" description="Disordered" evidence="1">
    <location>
        <begin position="272"/>
        <end position="292"/>
    </location>
</feature>
<comment type="caution">
    <text evidence="4">The sequence shown here is derived from an EMBL/GenBank/DDBJ whole genome shotgun (WGS) entry which is preliminary data.</text>
</comment>
<name>A0A1J5SR16_9ZZZZ</name>
<dbReference type="InterPro" id="IPR027417">
    <property type="entry name" value="P-loop_NTPase"/>
</dbReference>
<organism evidence="4">
    <name type="scientific">mine drainage metagenome</name>
    <dbReference type="NCBI Taxonomy" id="410659"/>
    <lineage>
        <taxon>unclassified sequences</taxon>
        <taxon>metagenomes</taxon>
        <taxon>ecological metagenomes</taxon>
    </lineage>
</organism>
<reference evidence="4" key="1">
    <citation type="submission" date="2016-10" db="EMBL/GenBank/DDBJ databases">
        <title>Sequence of Gallionella enrichment culture.</title>
        <authorList>
            <person name="Poehlein A."/>
            <person name="Muehling M."/>
            <person name="Daniel R."/>
        </authorList>
    </citation>
    <scope>NUCLEOTIDE SEQUENCE</scope>
</reference>
<sequence>MINLRTGVPGSGKTLSMVQELANLFKRWESHPEELRPVFVHNIPNLAFPVAAVPFKPYQLQKGMPPVHVPDWESMPDGSLVLIDECQGDISKNENIFPPRASGSIAPPHIAWLNTHRHKGFDLWITTQHPKLIDSTVRALVGKHQHFRRVFGGARAIIYEWDSCNDNLSNLKNAVSSYWSYPKKVFQWYKSAEIHTKQKFKIPRWAFIPVIGFVMLAVFVPRAYSIMFGGGIKHTAPASGSSAVAVGALSSAEQGAAKDGALAPAVAAPKAFPSVSGASDASATPQSVVGDRKPSDLRLAAGVYGDDPSQPAHFTADELEKQARAVAVLDQHIRDGRYTPIASPDDKVTHIVYIDPTDRYGERHFAFMP</sequence>
<keyword evidence="2" id="KW-1133">Transmembrane helix</keyword>
<dbReference type="EMBL" id="MLJW01000021">
    <property type="protein sequence ID" value="OIR10937.1"/>
    <property type="molecule type" value="Genomic_DNA"/>
</dbReference>
<evidence type="ECO:0000259" key="3">
    <source>
        <dbReference type="Pfam" id="PF05707"/>
    </source>
</evidence>
<keyword evidence="2" id="KW-0472">Membrane</keyword>
<feature type="transmembrane region" description="Helical" evidence="2">
    <location>
        <begin position="205"/>
        <end position="224"/>
    </location>
</feature>
<dbReference type="AlphaFoldDB" id="A0A1J5SR16"/>
<keyword evidence="2" id="KW-0812">Transmembrane</keyword>